<gene>
    <name evidence="2" type="ordered locus">Clole_4145</name>
</gene>
<dbReference type="Proteomes" id="UP000008467">
    <property type="component" value="Chromosome"/>
</dbReference>
<dbReference type="EMBL" id="CP002582">
    <property type="protein sequence ID" value="ADZ85817.1"/>
    <property type="molecule type" value="Genomic_DNA"/>
</dbReference>
<dbReference type="KEGG" id="cle:Clole_4145"/>
<keyword evidence="1" id="KW-0812">Transmembrane</keyword>
<dbReference type="HOGENOM" id="CLU_115782_0_1_9"/>
<keyword evidence="3" id="KW-1185">Reference proteome</keyword>
<reference evidence="2 3" key="1">
    <citation type="journal article" date="2011" name="J. Bacteriol.">
        <title>Complete genome sequence of the cellulose-degrading bacterium Cellulosilyticum lentocellum.</title>
        <authorList>
            <consortium name="US DOE Joint Genome Institute"/>
            <person name="Miller D.A."/>
            <person name="Suen G."/>
            <person name="Bruce D."/>
            <person name="Copeland A."/>
            <person name="Cheng J.F."/>
            <person name="Detter C."/>
            <person name="Goodwin L.A."/>
            <person name="Han C.S."/>
            <person name="Hauser L.J."/>
            <person name="Land M.L."/>
            <person name="Lapidus A."/>
            <person name="Lucas S."/>
            <person name="Meincke L."/>
            <person name="Pitluck S."/>
            <person name="Tapia R."/>
            <person name="Teshima H."/>
            <person name="Woyke T."/>
            <person name="Fox B.G."/>
            <person name="Angert E.R."/>
            <person name="Currie C.R."/>
        </authorList>
    </citation>
    <scope>NUCLEOTIDE SEQUENCE [LARGE SCALE GENOMIC DNA]</scope>
    <source>
        <strain evidence="3">ATCC 49066 / DSM 5427 / NCIMB 11756 / RHM5</strain>
    </source>
</reference>
<dbReference type="eggNOG" id="COG0264">
    <property type="taxonomic scope" value="Bacteria"/>
</dbReference>
<sequence>MAITFSKDELKNENELKNEKGRSNMSISLDQIDLIMKRTNATYTEAKDALERSNGDIVEALALLEKEGKATRRTNINTTQEQINTYVDTLKTTHFVLSKDDHDYIHAPLIAVLVATVLCFHVSVIALVIALICGFKIKLTDKITHNVRFSNDDFMKS</sequence>
<evidence type="ECO:0000313" key="3">
    <source>
        <dbReference type="Proteomes" id="UP000008467"/>
    </source>
</evidence>
<keyword evidence="1" id="KW-1133">Transmembrane helix</keyword>
<dbReference type="AlphaFoldDB" id="F2JM37"/>
<keyword evidence="1" id="KW-0472">Membrane</keyword>
<name>F2JM37_CELLD</name>
<organism evidence="2 3">
    <name type="scientific">Cellulosilyticum lentocellum (strain ATCC 49066 / DSM 5427 / NCIMB 11756 / RHM5)</name>
    <name type="common">Clostridium lentocellum</name>
    <dbReference type="NCBI Taxonomy" id="642492"/>
    <lineage>
        <taxon>Bacteria</taxon>
        <taxon>Bacillati</taxon>
        <taxon>Bacillota</taxon>
        <taxon>Clostridia</taxon>
        <taxon>Lachnospirales</taxon>
        <taxon>Cellulosilyticaceae</taxon>
        <taxon>Cellulosilyticum</taxon>
    </lineage>
</organism>
<evidence type="ECO:0000313" key="2">
    <source>
        <dbReference type="EMBL" id="ADZ85817.1"/>
    </source>
</evidence>
<dbReference type="STRING" id="642492.Clole_4145"/>
<dbReference type="RefSeq" id="WP_013659088.1">
    <property type="nucleotide sequence ID" value="NC_015275.1"/>
</dbReference>
<evidence type="ECO:0000256" key="1">
    <source>
        <dbReference type="SAM" id="Phobius"/>
    </source>
</evidence>
<protein>
    <submittedName>
        <fullName evidence="2">Ubiquitin-associated-domain-containing protein</fullName>
    </submittedName>
</protein>
<dbReference type="Gene3D" id="1.10.8.10">
    <property type="entry name" value="DNA helicase RuvA subunit, C-terminal domain"/>
    <property type="match status" value="1"/>
</dbReference>
<dbReference type="SUPFAM" id="SSF46934">
    <property type="entry name" value="UBA-like"/>
    <property type="match status" value="1"/>
</dbReference>
<feature type="transmembrane region" description="Helical" evidence="1">
    <location>
        <begin position="105"/>
        <end position="133"/>
    </location>
</feature>
<proteinExistence type="predicted"/>
<dbReference type="InterPro" id="IPR009060">
    <property type="entry name" value="UBA-like_sf"/>
</dbReference>
<accession>F2JM37</accession>